<sequence length="157" mass="18247">MMRCLPLTKSLLRERADELVVYLRFLKIALERDAAIVAKKGQIMRPLDKTLTHMLKANVSLLLYSAMEAYTVQMLDEIHKEIEQNCSGTDQLNAHVVLLIANHFRSKSLKLDSNVNISPLQNFLFKNWVDDWQDRSKEKKGRKDCLAALMEWLFLKD</sequence>
<accession>A0A2R4XNZ4</accession>
<reference evidence="1 2" key="1">
    <citation type="submission" date="2018-04" db="EMBL/GenBank/DDBJ databases">
        <title>Bordetella sp. HZ20 isolated from seawater.</title>
        <authorList>
            <person name="Sun C."/>
        </authorList>
    </citation>
    <scope>NUCLEOTIDE SEQUENCE [LARGE SCALE GENOMIC DNA]</scope>
    <source>
        <strain evidence="1 2">HZ20</strain>
    </source>
</reference>
<protein>
    <submittedName>
        <fullName evidence="1">Uncharacterized protein</fullName>
    </submittedName>
</protein>
<name>A0A2R4XNZ4_9BURK</name>
<organism evidence="1 2">
    <name type="scientific">Orrella marina</name>
    <dbReference type="NCBI Taxonomy" id="2163011"/>
    <lineage>
        <taxon>Bacteria</taxon>
        <taxon>Pseudomonadati</taxon>
        <taxon>Pseudomonadota</taxon>
        <taxon>Betaproteobacteria</taxon>
        <taxon>Burkholderiales</taxon>
        <taxon>Alcaligenaceae</taxon>
        <taxon>Orrella</taxon>
    </lineage>
</organism>
<dbReference type="AlphaFoldDB" id="A0A2R4XNZ4"/>
<evidence type="ECO:0000313" key="2">
    <source>
        <dbReference type="Proteomes" id="UP000244571"/>
    </source>
</evidence>
<dbReference type="KEGG" id="boz:DBV39_19265"/>
<dbReference type="Proteomes" id="UP000244571">
    <property type="component" value="Chromosome"/>
</dbReference>
<dbReference type="RefSeq" id="WP_108622986.1">
    <property type="nucleotide sequence ID" value="NZ_CP028901.1"/>
</dbReference>
<proteinExistence type="predicted"/>
<evidence type="ECO:0000313" key="1">
    <source>
        <dbReference type="EMBL" id="AWB35530.1"/>
    </source>
</evidence>
<gene>
    <name evidence="1" type="ORF">DBV39_19265</name>
</gene>
<dbReference type="OrthoDB" id="571721at2"/>
<keyword evidence="2" id="KW-1185">Reference proteome</keyword>
<dbReference type="EMBL" id="CP028901">
    <property type="protein sequence ID" value="AWB35530.1"/>
    <property type="molecule type" value="Genomic_DNA"/>
</dbReference>